<accession>A0A4R0NZU9</accession>
<proteinExistence type="predicted"/>
<dbReference type="SUPFAM" id="SSF53448">
    <property type="entry name" value="Nucleotide-diphospho-sugar transferases"/>
    <property type="match status" value="1"/>
</dbReference>
<evidence type="ECO:0000313" key="3">
    <source>
        <dbReference type="Proteomes" id="UP000291485"/>
    </source>
</evidence>
<sequence length="299" mass="33943">MIDYISVILPTYNPDPLKLAASLECLRAQTLSKDQWELIIVDNNSDQPVTSDLIWHTNAIVIREIKPGLTNARLAGFKKSKGSIIVMVDDDNLLFNDYLDNTMKIFNDNVKMGAIGGKSLPLFETVPPGWLREFYSCLALRDFGDEILTAEWNNEYPIAAPIGAGMAIRKAALKPYLNKQHIILDRIGNDLSSGGDNDIVIEILKEGWQVGYYPALNLHHMISKKRTTKEYISKLLNNTNRSWVQLLKIHRISPWKTIPRWTVPLRKLKAWFTYGAWMNSTRSIKWNGACGHFDGLADD</sequence>
<keyword evidence="2" id="KW-0808">Transferase</keyword>
<dbReference type="Gene3D" id="3.90.550.10">
    <property type="entry name" value="Spore Coat Polysaccharide Biosynthesis Protein SpsA, Chain A"/>
    <property type="match status" value="1"/>
</dbReference>
<evidence type="ECO:0000259" key="1">
    <source>
        <dbReference type="Pfam" id="PF00535"/>
    </source>
</evidence>
<organism evidence="2 3">
    <name type="scientific">Pedobacter frigidisoli</name>
    <dbReference type="NCBI Taxonomy" id="2530455"/>
    <lineage>
        <taxon>Bacteria</taxon>
        <taxon>Pseudomonadati</taxon>
        <taxon>Bacteroidota</taxon>
        <taxon>Sphingobacteriia</taxon>
        <taxon>Sphingobacteriales</taxon>
        <taxon>Sphingobacteriaceae</taxon>
        <taxon>Pedobacter</taxon>
    </lineage>
</organism>
<keyword evidence="3" id="KW-1185">Reference proteome</keyword>
<name>A0A4R0NZU9_9SPHI</name>
<dbReference type="CDD" id="cd00761">
    <property type="entry name" value="Glyco_tranf_GTA_type"/>
    <property type="match status" value="1"/>
</dbReference>
<comment type="caution">
    <text evidence="2">The sequence shown here is derived from an EMBL/GenBank/DDBJ whole genome shotgun (WGS) entry which is preliminary data.</text>
</comment>
<dbReference type="OrthoDB" id="786280at2"/>
<dbReference type="Proteomes" id="UP000291485">
    <property type="component" value="Unassembled WGS sequence"/>
</dbReference>
<dbReference type="GO" id="GO:0016758">
    <property type="term" value="F:hexosyltransferase activity"/>
    <property type="evidence" value="ECO:0007669"/>
    <property type="project" value="UniProtKB-ARBA"/>
</dbReference>
<feature type="domain" description="Glycosyltransferase 2-like" evidence="1">
    <location>
        <begin position="6"/>
        <end position="117"/>
    </location>
</feature>
<dbReference type="InterPro" id="IPR001173">
    <property type="entry name" value="Glyco_trans_2-like"/>
</dbReference>
<dbReference type="RefSeq" id="WP_131560007.1">
    <property type="nucleotide sequence ID" value="NZ_SJSN01000010.1"/>
</dbReference>
<protein>
    <submittedName>
        <fullName evidence="2">Glycosyltransferase family 2 protein</fullName>
    </submittedName>
</protein>
<evidence type="ECO:0000313" key="2">
    <source>
        <dbReference type="EMBL" id="TCD07725.1"/>
    </source>
</evidence>
<gene>
    <name evidence="2" type="ORF">EZ449_14425</name>
</gene>
<dbReference type="EMBL" id="SJSN01000010">
    <property type="protein sequence ID" value="TCD07725.1"/>
    <property type="molecule type" value="Genomic_DNA"/>
</dbReference>
<dbReference type="AlphaFoldDB" id="A0A4R0NZU9"/>
<reference evidence="2 3" key="1">
    <citation type="submission" date="2019-02" db="EMBL/GenBank/DDBJ databases">
        <title>Pedobacter sp. RP-3-11 sp. nov., isolated from Arctic soil.</title>
        <authorList>
            <person name="Dahal R.H."/>
        </authorList>
    </citation>
    <scope>NUCLEOTIDE SEQUENCE [LARGE SCALE GENOMIC DNA]</scope>
    <source>
        <strain evidence="2 3">RP-3-11</strain>
    </source>
</reference>
<dbReference type="InterPro" id="IPR029044">
    <property type="entry name" value="Nucleotide-diphossugar_trans"/>
</dbReference>
<dbReference type="Pfam" id="PF00535">
    <property type="entry name" value="Glycos_transf_2"/>
    <property type="match status" value="1"/>
</dbReference>
<dbReference type="PANTHER" id="PTHR22916">
    <property type="entry name" value="GLYCOSYLTRANSFERASE"/>
    <property type="match status" value="1"/>
</dbReference>
<dbReference type="PANTHER" id="PTHR22916:SF64">
    <property type="entry name" value="TRANSFERASE, PUTATIVE-RELATED"/>
    <property type="match status" value="1"/>
</dbReference>